<comment type="subcellular location">
    <subcellularLocation>
        <location evidence="2">Cytoplasm</location>
    </subcellularLocation>
    <subcellularLocation>
        <location evidence="1">Nucleus speckle</location>
    </subcellularLocation>
</comment>
<keyword evidence="8" id="KW-0539">Nucleus</keyword>
<dbReference type="InterPro" id="IPR021843">
    <property type="entry name" value="PSME4_C"/>
</dbReference>
<organism evidence="12 13">
    <name type="scientific">Rotaria sordida</name>
    <dbReference type="NCBI Taxonomy" id="392033"/>
    <lineage>
        <taxon>Eukaryota</taxon>
        <taxon>Metazoa</taxon>
        <taxon>Spiralia</taxon>
        <taxon>Gnathifera</taxon>
        <taxon>Rotifera</taxon>
        <taxon>Eurotatoria</taxon>
        <taxon>Bdelloidea</taxon>
        <taxon>Philodinida</taxon>
        <taxon>Philodinidae</taxon>
        <taxon>Rotaria</taxon>
    </lineage>
</organism>
<dbReference type="PANTHER" id="PTHR32170">
    <property type="entry name" value="PROTEASOME ACTIVATOR COMPLEX SUBUNIT 4"/>
    <property type="match status" value="1"/>
</dbReference>
<accession>A0A814P6Q8</accession>
<evidence type="ECO:0000256" key="5">
    <source>
        <dbReference type="ARBA" id="ARBA00022737"/>
    </source>
</evidence>
<dbReference type="GO" id="GO:0010499">
    <property type="term" value="P:proteasomal ubiquitin-independent protein catabolic process"/>
    <property type="evidence" value="ECO:0007669"/>
    <property type="project" value="TreeGrafter"/>
</dbReference>
<dbReference type="Pfam" id="PF16507">
    <property type="entry name" value="HEAT_PSME4_mid"/>
    <property type="match status" value="2"/>
</dbReference>
<dbReference type="GO" id="GO:0016504">
    <property type="term" value="F:peptidase activator activity"/>
    <property type="evidence" value="ECO:0007669"/>
    <property type="project" value="InterPro"/>
</dbReference>
<comment type="caution">
    <text evidence="12">The sequence shown here is derived from an EMBL/GenBank/DDBJ whole genome shotgun (WGS) entry which is preliminary data.</text>
</comment>
<feature type="domain" description="Proteasome activator Blm10 middle HEAT repeats region" evidence="10">
    <location>
        <begin position="289"/>
        <end position="513"/>
    </location>
</feature>
<keyword evidence="13" id="KW-1185">Reference proteome</keyword>
<dbReference type="InterPro" id="IPR016024">
    <property type="entry name" value="ARM-type_fold"/>
</dbReference>
<evidence type="ECO:0000256" key="1">
    <source>
        <dbReference type="ARBA" id="ARBA00004324"/>
    </source>
</evidence>
<name>A0A814P6Q8_9BILA</name>
<dbReference type="Proteomes" id="UP000663870">
    <property type="component" value="Unassembled WGS sequence"/>
</dbReference>
<dbReference type="GO" id="GO:0016607">
    <property type="term" value="C:nuclear speck"/>
    <property type="evidence" value="ECO:0007669"/>
    <property type="project" value="UniProtKB-SubCell"/>
</dbReference>
<dbReference type="GO" id="GO:0006281">
    <property type="term" value="P:DNA repair"/>
    <property type="evidence" value="ECO:0007669"/>
    <property type="project" value="UniProtKB-KW"/>
</dbReference>
<evidence type="ECO:0008006" key="14">
    <source>
        <dbReference type="Google" id="ProtNLM"/>
    </source>
</evidence>
<keyword evidence="5" id="KW-0677">Repeat</keyword>
<dbReference type="Pfam" id="PF11919">
    <property type="entry name" value="PSME4_C"/>
    <property type="match status" value="1"/>
</dbReference>
<dbReference type="GO" id="GO:0005829">
    <property type="term" value="C:cytosol"/>
    <property type="evidence" value="ECO:0007669"/>
    <property type="project" value="TreeGrafter"/>
</dbReference>
<evidence type="ECO:0000256" key="4">
    <source>
        <dbReference type="ARBA" id="ARBA00022490"/>
    </source>
</evidence>
<dbReference type="InterPro" id="IPR011989">
    <property type="entry name" value="ARM-like"/>
</dbReference>
<evidence type="ECO:0000256" key="2">
    <source>
        <dbReference type="ARBA" id="ARBA00004496"/>
    </source>
</evidence>
<evidence type="ECO:0000313" key="13">
    <source>
        <dbReference type="Proteomes" id="UP000663870"/>
    </source>
</evidence>
<proteinExistence type="inferred from homology"/>
<protein>
    <recommendedName>
        <fullName evidence="14">Proteasome activator complex subunit 4</fullName>
    </recommendedName>
</protein>
<dbReference type="Gene3D" id="1.25.10.10">
    <property type="entry name" value="Leucine-rich Repeat Variant"/>
    <property type="match status" value="1"/>
</dbReference>
<evidence type="ECO:0000259" key="10">
    <source>
        <dbReference type="Pfam" id="PF16507"/>
    </source>
</evidence>
<dbReference type="InterPro" id="IPR035309">
    <property type="entry name" value="PSME4"/>
</dbReference>
<sequence>MPNDIESSFFNCIYYCRFYFSVTATQEILDEFCPWLCPFDTAFGDAIYFFNLFLPVALPPNLHHQGFKLWLPEFLGIWESVCNNPNWEQNMIHIFSFVAWYNIGYIDWEPWLSHIFTLFLKMLSLPVGNLSIAPPKDVYSIPVIASWIVAMMGNGSLCLQYVRDSFTAIKSFYHPSNMGDFQEVLIQFLVRLTQSFVDRVHLESKADRLWQFNPPPSYRLTEQDITDFVNCVKECVFISIFNKTNLKDAAKAFRNLAMLRPELVVPPIVEQLFSSVDMSNARTVTNVKDDTTEIELTSVVTGIVQQCSSKIFQVVREKIMNFLVASSFTPRVSKLLTDLVQPILEANPIETLKYLMPQTCERIEKIVHDSETTILTDHKGDMELTWCLILFSKLLEARGDTLLIYKSMILSVFHRCIHIIHKESYEAVAYAAKNLLQSLSYVYPIDYRLTVENIDEPFIDFLPIRAWGQPVEFDKLQPQFHIPSAEEVDFACEFVETFIYPELTLLNEKSSNMSNDERLRSLTIVHFIALGCLRMVPRIDSEEVLDLALTVAPVDFKYKAQYTVCAKEPKFKENLRMRLIIDIGKLLDHLVDRHSDDASSISTALQIYSLPSCYFGLLANDYAKLNNDFDILKYSFENKLSGRRYHPRFVIIKRLAKEIQSFSIDNYQSLTKIDKQVILKLVELSINRYSQVRCIAQIYLFTMLQRYVFSYNVVVDRILELLNAPGEADHDEIKHVPIPSSCIRTFSNFLVHDNVKLRMAASPSISTLCRLQKLPRIYVEKTLEEILHRPINTECHPGDRDDNLWLTINDYKPPKSQAEWEQTCFLDKSFHGYYKWPKIIKYPLNKRERYTQENMPEQVAILYNRFIDKNFIAKFIQLMVLDKEGDSSFDVNRFRMFKGLFRNFGSAFVDHFMEQLYALIREKIIEIQEGSQRVAAEIVAGMIRGSKYWTVEMLDELWSQLTPFLNELCMNLSSEAVLNWGCCFWFAVADVDPRRTYHTVEFMRSLINTPSTANTFIETSRWNLVDQLRNFEWRIPGVWHEVNAHAKDLLEHPYKAVRECIASVLGTSLSHDITLPNGQSIRHPSVNLFFDGIHERLQRAIDICEKAPLANISGEIVGIDPKARQALNFIETVIQLCIELTGRSLQPIKHGIIRLFPHLCSIESIVANDESLRDRLTLNRMSTAVTYLHVPFIEAFIEQIEYVCKSSKWHARRAAIEFVQHMIFCNLFNARPFAPCVREIVLKCLFDEQLEVRTIASVTLAGFYQCGFIQITKEDLEYFRLMSKTNYFIRVDGKKVTSTENIVKRHGGVLGLCAIVLSSPYDIPIHIPRALMLLCEHSHDPNLIRKSIKNALSEFRRTHHDSWHEHREKFTEDQLVILADVLISPNYYA</sequence>
<comment type="similarity">
    <text evidence="3">Belongs to the BLM10 family.</text>
</comment>
<dbReference type="InterPro" id="IPR032430">
    <property type="entry name" value="Blm10_mid"/>
</dbReference>
<evidence type="ECO:0000256" key="7">
    <source>
        <dbReference type="ARBA" id="ARBA00023204"/>
    </source>
</evidence>
<evidence type="ECO:0000256" key="3">
    <source>
        <dbReference type="ARBA" id="ARBA00005739"/>
    </source>
</evidence>
<evidence type="ECO:0000256" key="8">
    <source>
        <dbReference type="ARBA" id="ARBA00023242"/>
    </source>
</evidence>
<dbReference type="Pfam" id="PF23096">
    <property type="entry name" value="HEAT_PSME4"/>
    <property type="match status" value="1"/>
</dbReference>
<feature type="domain" description="Proteasome activator Blm10 middle HEAT repeats region" evidence="10">
    <location>
        <begin position="167"/>
        <end position="280"/>
    </location>
</feature>
<reference evidence="12" key="1">
    <citation type="submission" date="2021-02" db="EMBL/GenBank/DDBJ databases">
        <authorList>
            <person name="Nowell W R."/>
        </authorList>
    </citation>
    <scope>NUCLEOTIDE SEQUENCE</scope>
</reference>
<gene>
    <name evidence="12" type="ORF">JXQ802_LOCUS19186</name>
</gene>
<keyword evidence="6" id="KW-0227">DNA damage</keyword>
<keyword evidence="7" id="KW-0234">DNA repair</keyword>
<dbReference type="SUPFAM" id="SSF48371">
    <property type="entry name" value="ARM repeat"/>
    <property type="match status" value="2"/>
</dbReference>
<evidence type="ECO:0000313" key="12">
    <source>
        <dbReference type="EMBL" id="CAF1100647.1"/>
    </source>
</evidence>
<evidence type="ECO:0000256" key="6">
    <source>
        <dbReference type="ARBA" id="ARBA00022763"/>
    </source>
</evidence>
<keyword evidence="4" id="KW-0963">Cytoplasm</keyword>
<dbReference type="EMBL" id="CAJNOL010000520">
    <property type="protein sequence ID" value="CAF1100647.1"/>
    <property type="molecule type" value="Genomic_DNA"/>
</dbReference>
<evidence type="ECO:0000259" key="11">
    <source>
        <dbReference type="Pfam" id="PF23096"/>
    </source>
</evidence>
<dbReference type="InterPro" id="IPR055455">
    <property type="entry name" value="HEAT_PSME4"/>
</dbReference>
<evidence type="ECO:0000259" key="9">
    <source>
        <dbReference type="Pfam" id="PF11919"/>
    </source>
</evidence>
<dbReference type="PANTHER" id="PTHR32170:SF3">
    <property type="entry name" value="PROTEASOME ACTIVATOR COMPLEX SUBUNIT 4"/>
    <property type="match status" value="1"/>
</dbReference>
<dbReference type="GO" id="GO:0070628">
    <property type="term" value="F:proteasome binding"/>
    <property type="evidence" value="ECO:0007669"/>
    <property type="project" value="InterPro"/>
</dbReference>
<feature type="domain" description="Proteasome activator complex subunit 4 C-terminal" evidence="9">
    <location>
        <begin position="1303"/>
        <end position="1389"/>
    </location>
</feature>
<feature type="domain" description="Proteasome activator complex subunit 4-like HEAT repeat-like" evidence="11">
    <location>
        <begin position="742"/>
        <end position="1025"/>
    </location>
</feature>